<gene>
    <name evidence="2" type="ORF">MAG551_01455</name>
</gene>
<sequence>MKISSLKVLTDENVSPLIVSYLRQNNIDVADVKEKGWQGTEDKYLMKIACTEERFIVTHDSDFGTLAINEGVPCYGIIYMRLKNLGLSNIINVLEKLFVIDQDITEGVIIVVEDTRLRVRTIK</sequence>
<organism evidence="2 3">
    <name type="scientific">Candidatus Scalindua arabica</name>
    <dbReference type="NCBI Taxonomy" id="1127984"/>
    <lineage>
        <taxon>Bacteria</taxon>
        <taxon>Pseudomonadati</taxon>
        <taxon>Planctomycetota</taxon>
        <taxon>Candidatus Brocadiia</taxon>
        <taxon>Candidatus Brocadiales</taxon>
        <taxon>Candidatus Scalinduaceae</taxon>
        <taxon>Candidatus Scalindua</taxon>
    </lineage>
</organism>
<evidence type="ECO:0000313" key="3">
    <source>
        <dbReference type="Proteomes" id="UP000722750"/>
    </source>
</evidence>
<evidence type="ECO:0000259" key="1">
    <source>
        <dbReference type="Pfam" id="PF18480"/>
    </source>
</evidence>
<dbReference type="EMBL" id="JAANXD010000059">
    <property type="protein sequence ID" value="MBS1258396.1"/>
    <property type="molecule type" value="Genomic_DNA"/>
</dbReference>
<feature type="domain" description="DUF5615" evidence="1">
    <location>
        <begin position="7"/>
        <end position="114"/>
    </location>
</feature>
<proteinExistence type="predicted"/>
<dbReference type="Proteomes" id="UP000722750">
    <property type="component" value="Unassembled WGS sequence"/>
</dbReference>
<reference evidence="2" key="1">
    <citation type="journal article" date="2021" name="ISME J.">
        <title>Fine-scale metabolic discontinuity in a stratified prokaryote microbiome of a Red Sea deep halocline.</title>
        <authorList>
            <person name="Michoud G."/>
            <person name="Ngugi D.K."/>
            <person name="Barozzi A."/>
            <person name="Merlino G."/>
            <person name="Calleja M.L."/>
            <person name="Delgado-Huertas A."/>
            <person name="Moran X.A.G."/>
            <person name="Daffonchio D."/>
        </authorList>
    </citation>
    <scope>NUCLEOTIDE SEQUENCE</scope>
    <source>
        <strain evidence="2">SuakinDeep_MAG55_1</strain>
    </source>
</reference>
<dbReference type="Pfam" id="PF18480">
    <property type="entry name" value="DUF5615"/>
    <property type="match status" value="1"/>
</dbReference>
<evidence type="ECO:0000313" key="2">
    <source>
        <dbReference type="EMBL" id="MBS1258396.1"/>
    </source>
</evidence>
<protein>
    <recommendedName>
        <fullName evidence="1">DUF5615 domain-containing protein</fullName>
    </recommendedName>
</protein>
<name>A0A941W3U0_9BACT</name>
<accession>A0A941W3U0</accession>
<dbReference type="AlphaFoldDB" id="A0A941W3U0"/>
<dbReference type="InterPro" id="IPR041049">
    <property type="entry name" value="DUF5615"/>
</dbReference>
<comment type="caution">
    <text evidence="2">The sequence shown here is derived from an EMBL/GenBank/DDBJ whole genome shotgun (WGS) entry which is preliminary data.</text>
</comment>